<evidence type="ECO:0000313" key="2">
    <source>
        <dbReference type="EMBL" id="SMO42313.1"/>
    </source>
</evidence>
<sequence>MNRLQEYHWRGLDALQLAGGLAILLAWGGLYALVTLLPAWQMMLLIGAVALMTAAFYRQATSRKRSGSWMTETHLNVYYGNKHWAFPLTGIRAIGARSAPFYTRAPHLELASGRRVQLPLTCLPAAPELRRWFTGKPIKIDAKITMT</sequence>
<dbReference type="RefSeq" id="WP_142491905.1">
    <property type="nucleotide sequence ID" value="NZ_FXTO01000002.1"/>
</dbReference>
<organism evidence="2 3">
    <name type="scientific">Thalassovita litoralis</name>
    <dbReference type="NCBI Taxonomy" id="1010611"/>
    <lineage>
        <taxon>Bacteria</taxon>
        <taxon>Pseudomonadati</taxon>
        <taxon>Pseudomonadota</taxon>
        <taxon>Alphaproteobacteria</taxon>
        <taxon>Rhodobacterales</taxon>
        <taxon>Roseobacteraceae</taxon>
        <taxon>Thalassovita</taxon>
    </lineage>
</organism>
<dbReference type="EMBL" id="FXTO01000002">
    <property type="protein sequence ID" value="SMO42313.1"/>
    <property type="molecule type" value="Genomic_DNA"/>
</dbReference>
<accession>A0A521B5I0</accession>
<feature type="transmembrane region" description="Helical" evidence="1">
    <location>
        <begin position="39"/>
        <end position="57"/>
    </location>
</feature>
<keyword evidence="3" id="KW-1185">Reference proteome</keyword>
<evidence type="ECO:0008006" key="4">
    <source>
        <dbReference type="Google" id="ProtNLM"/>
    </source>
</evidence>
<keyword evidence="1" id="KW-0812">Transmembrane</keyword>
<feature type="transmembrane region" description="Helical" evidence="1">
    <location>
        <begin position="12"/>
        <end position="33"/>
    </location>
</feature>
<reference evidence="2 3" key="1">
    <citation type="submission" date="2017-05" db="EMBL/GenBank/DDBJ databases">
        <authorList>
            <person name="Varghese N."/>
            <person name="Submissions S."/>
        </authorList>
    </citation>
    <scope>NUCLEOTIDE SEQUENCE [LARGE SCALE GENOMIC DNA]</scope>
    <source>
        <strain evidence="2 3">DSM 29506</strain>
    </source>
</reference>
<keyword evidence="1" id="KW-0472">Membrane</keyword>
<keyword evidence="1" id="KW-1133">Transmembrane helix</keyword>
<evidence type="ECO:0000256" key="1">
    <source>
        <dbReference type="SAM" id="Phobius"/>
    </source>
</evidence>
<evidence type="ECO:0000313" key="3">
    <source>
        <dbReference type="Proteomes" id="UP000316030"/>
    </source>
</evidence>
<dbReference type="AlphaFoldDB" id="A0A521B5I0"/>
<dbReference type="OrthoDB" id="7856109at2"/>
<name>A0A521B5I0_9RHOB</name>
<proteinExistence type="predicted"/>
<protein>
    <recommendedName>
        <fullName evidence="4">PH domain-containing protein</fullName>
    </recommendedName>
</protein>
<gene>
    <name evidence="2" type="ORF">SAMN06265173_102143</name>
</gene>
<dbReference type="Proteomes" id="UP000316030">
    <property type="component" value="Unassembled WGS sequence"/>
</dbReference>